<name>A0AAV7UGD3_PLEWA</name>
<dbReference type="AlphaFoldDB" id="A0AAV7UGD3"/>
<keyword evidence="3" id="KW-1185">Reference proteome</keyword>
<evidence type="ECO:0000313" key="2">
    <source>
        <dbReference type="EMBL" id="KAJ1186728.1"/>
    </source>
</evidence>
<proteinExistence type="predicted"/>
<dbReference type="EMBL" id="JANPWB010000005">
    <property type="protein sequence ID" value="KAJ1186728.1"/>
    <property type="molecule type" value="Genomic_DNA"/>
</dbReference>
<accession>A0AAV7UGD3</accession>
<protein>
    <submittedName>
        <fullName evidence="2">Uncharacterized protein</fullName>
    </submittedName>
</protein>
<organism evidence="2 3">
    <name type="scientific">Pleurodeles waltl</name>
    <name type="common">Iberian ribbed newt</name>
    <dbReference type="NCBI Taxonomy" id="8319"/>
    <lineage>
        <taxon>Eukaryota</taxon>
        <taxon>Metazoa</taxon>
        <taxon>Chordata</taxon>
        <taxon>Craniata</taxon>
        <taxon>Vertebrata</taxon>
        <taxon>Euteleostomi</taxon>
        <taxon>Amphibia</taxon>
        <taxon>Batrachia</taxon>
        <taxon>Caudata</taxon>
        <taxon>Salamandroidea</taxon>
        <taxon>Salamandridae</taxon>
        <taxon>Pleurodelinae</taxon>
        <taxon>Pleurodeles</taxon>
    </lineage>
</organism>
<evidence type="ECO:0000313" key="3">
    <source>
        <dbReference type="Proteomes" id="UP001066276"/>
    </source>
</evidence>
<sequence>MNHIPNPFVGQIHGSEAHSALRTERRIGPFEVGEARRRRRGGPVWLPRGIAEDSGAGGPGLCRNRAVGSLAGAWLRERRGTRLGRGPTEQPEIRGTCGVRARPPCQCLAPRTPYRGIHFARSRRGARAGPHPLAGPRFERAGTRTGRGAYRIVLPLAWDHSQRART</sequence>
<gene>
    <name evidence="2" type="ORF">NDU88_003509</name>
</gene>
<feature type="region of interest" description="Disordered" evidence="1">
    <location>
        <begin position="1"/>
        <end position="24"/>
    </location>
</feature>
<evidence type="ECO:0000256" key="1">
    <source>
        <dbReference type="SAM" id="MobiDB-lite"/>
    </source>
</evidence>
<dbReference type="Proteomes" id="UP001066276">
    <property type="component" value="Chromosome 3_1"/>
</dbReference>
<reference evidence="2" key="1">
    <citation type="journal article" date="2022" name="bioRxiv">
        <title>Sequencing and chromosome-scale assembly of the giantPleurodeles waltlgenome.</title>
        <authorList>
            <person name="Brown T."/>
            <person name="Elewa A."/>
            <person name="Iarovenko S."/>
            <person name="Subramanian E."/>
            <person name="Araus A.J."/>
            <person name="Petzold A."/>
            <person name="Susuki M."/>
            <person name="Suzuki K.-i.T."/>
            <person name="Hayashi T."/>
            <person name="Toyoda A."/>
            <person name="Oliveira C."/>
            <person name="Osipova E."/>
            <person name="Leigh N.D."/>
            <person name="Simon A."/>
            <person name="Yun M.H."/>
        </authorList>
    </citation>
    <scope>NUCLEOTIDE SEQUENCE</scope>
    <source>
        <strain evidence="2">20211129_DDA</strain>
        <tissue evidence="2">Liver</tissue>
    </source>
</reference>
<comment type="caution">
    <text evidence="2">The sequence shown here is derived from an EMBL/GenBank/DDBJ whole genome shotgun (WGS) entry which is preliminary data.</text>
</comment>
<feature type="compositionally biased region" description="Basic and acidic residues" evidence="1">
    <location>
        <begin position="15"/>
        <end position="24"/>
    </location>
</feature>